<comment type="similarity">
    <text evidence="2">Belongs to the ABC transporter superfamily. ABCC family. Conjugate transporter (TC 3.A.1.208) subfamily.</text>
</comment>
<keyword evidence="14" id="KW-1185">Reference proteome</keyword>
<keyword evidence="4 10" id="KW-0812">Transmembrane</keyword>
<keyword evidence="6" id="KW-0067">ATP-binding</keyword>
<dbReference type="Pfam" id="PF00664">
    <property type="entry name" value="ABC_membrane"/>
    <property type="match status" value="2"/>
</dbReference>
<feature type="transmembrane region" description="Helical" evidence="10">
    <location>
        <begin position="1161"/>
        <end position="1192"/>
    </location>
</feature>
<dbReference type="Proteomes" id="UP001314263">
    <property type="component" value="Unassembled WGS sequence"/>
</dbReference>
<dbReference type="SUPFAM" id="SSF90123">
    <property type="entry name" value="ABC transporter transmembrane region"/>
    <property type="match status" value="2"/>
</dbReference>
<feature type="transmembrane region" description="Helical" evidence="10">
    <location>
        <begin position="148"/>
        <end position="167"/>
    </location>
</feature>
<evidence type="ECO:0000256" key="6">
    <source>
        <dbReference type="ARBA" id="ARBA00022840"/>
    </source>
</evidence>
<feature type="compositionally biased region" description="Polar residues" evidence="9">
    <location>
        <begin position="920"/>
        <end position="934"/>
    </location>
</feature>
<feature type="region of interest" description="Disordered" evidence="9">
    <location>
        <begin position="987"/>
        <end position="1013"/>
    </location>
</feature>
<dbReference type="InterPro" id="IPR011527">
    <property type="entry name" value="ABC1_TM_dom"/>
</dbReference>
<dbReference type="GO" id="GO:0016887">
    <property type="term" value="F:ATP hydrolysis activity"/>
    <property type="evidence" value="ECO:0007669"/>
    <property type="project" value="InterPro"/>
</dbReference>
<dbReference type="InterPro" id="IPR027417">
    <property type="entry name" value="P-loop_NTPase"/>
</dbReference>
<dbReference type="SUPFAM" id="SSF52540">
    <property type="entry name" value="P-loop containing nucleoside triphosphate hydrolases"/>
    <property type="match status" value="2"/>
</dbReference>
<feature type="transmembrane region" description="Helical" evidence="10">
    <location>
        <begin position="339"/>
        <end position="359"/>
    </location>
</feature>
<dbReference type="CDD" id="cd03244">
    <property type="entry name" value="ABCC_MRP_domain2"/>
    <property type="match status" value="1"/>
</dbReference>
<dbReference type="InterPro" id="IPR017871">
    <property type="entry name" value="ABC_transporter-like_CS"/>
</dbReference>
<evidence type="ECO:0000256" key="2">
    <source>
        <dbReference type="ARBA" id="ARBA00009726"/>
    </source>
</evidence>
<feature type="domain" description="ABC transporter" evidence="11">
    <location>
        <begin position="577"/>
        <end position="816"/>
    </location>
</feature>
<sequence>MCDEKDGSEQYYRERGFSRAVGRGHAGILSLLTYYWVNPLLQKGAKRDIQEDTAEAFVDAQNRARFQAEQFSAAYDRSKRQQDGGRRGKPRNLLGWTLVRMYSREMIWHSFLLLTMVGVRIGSCIILKLFLIWVLGNSASGDEAYPVWKGWVIAASLGCTGYLLTLLHHQIFWHGMRMGFAMRQQAIAAVFAKALRLNSSSIADISAGKIVNLVSNDVRRFDDAMPFWAFLWVGPLELTCVLILLSIQLGAPAAFAGVATMLLVIPLQGVLVSYIGHIRTNTAKWTDERVRLAGEAISGCLAVKMLGWEDAMAKALKRLRANEAGHAVKMARIRACNMALFFFSMPVSSFVLFATAHGLGCHLDVPSISYALALLRLPQLFMATYFVRGVETFSELAISLRRLNAFLALPEPPAPAHLQGTEAGKDNVDVTQSDIKLPSVELRGGDFDWDNWAGLPQAALAKQRAASAALLEASESPIRQLLHGLHRLMRASEHSSKPAASDNHRKGPTRCLACLQCCHSHDEHAKGMPTEDEHITSKQHIELNVLSGDDAQQRRRPDGEAQALDGSAEHGFRDPTASVKSIASSVGSRMSLEGKHKEPTLQGMRLSVAPGQLVGICGQVGAGKSSLLEALLGEIMPIQAAATWPAENSPVLRGQVAYCSQVPWIVSGSLRDNILFGRPFEVQLYEEVVAACALDADLADLAAGDMTELGERGINLSGGQKARLALARAAYSRADIQLLDDPLSAVDPRVGRILFDKCLGPNGIMQESTRLLVTHQRHHLPRCDRILVLRGGRIVADGSFQQLQDMGLEAELGSGQAAELDDTAYDENLARTGSATAPVGSTALPSALAQQQESQPVVGALSDASPEEAAAALQQTDPQQSATCTQALQGSQGYGDPAVMLSNAAPEQPGSRKVRVPSSVFDSQPHTEAGTQKASMPEAVKRMRGPFGSLGSRLSRLRSRASGQLSSAPSGAGQLRLALSRMFATGSAAADQDPTSKGGGGKPSGKKGDRGRLVEAEERATGGVGWGVFGSYAKYTGVLNCTFILLAFFVGQAAYLGSEYWLITWAYRPAEQQKDPKWLIVYGSLVICVVCISLARALAFFESTFSAATLMNEQMTRHILRAPLAFFHTNPSGRILNRFSKDQGVVDDFLPQVLFDAIQSIFMVLGAIVFMVVAVPFVLPVLLPLVVGFVILRKRYIMTSREVKRFDAVTRSPVYASFGAMLKGLPTIRAYDAGERFYEAFLGALDANGAWWFCFINTSRWIGFRLDTIAAIMLTAGALLAMAIHTKVSPRLVGLALAQVLSLSGTMQWAVRQTAEAENNITSVERILDYTTLVSEPPRVAEGGGAPPEGWPHSGEVEFQEVSACYRPGLPPVLSALSFTVKGGTSCGVVGRTGSGKSSLMLALFRLIDVTAGRVLLDGVDVAKIGLDALRRQLAIIPQDPVLFSGSMRSNMDPWERHTDAQLWQVLRQVQLAGAIRKLGGLDALTAEAGSNLSVGQRQLLCLARALLQDAHVLALDEATANVDQATDALIQKALRNAVGSSDGTSPRRTLLVIAHRIDTIMDCDQLLVLSSGRLVEHGAPEELAGRAGGAFARLSQAALSAANSASTVD</sequence>
<name>A0AAV1HT60_9CHLO</name>
<keyword evidence="7 10" id="KW-1133">Transmembrane helix</keyword>
<feature type="region of interest" description="Disordered" evidence="9">
    <location>
        <begin position="546"/>
        <end position="574"/>
    </location>
</feature>
<comment type="subcellular location">
    <subcellularLocation>
        <location evidence="1">Membrane</location>
        <topology evidence="1">Multi-pass membrane protein</topology>
    </subcellularLocation>
</comment>
<evidence type="ECO:0000259" key="11">
    <source>
        <dbReference type="PROSITE" id="PS50893"/>
    </source>
</evidence>
<evidence type="ECO:0000256" key="10">
    <source>
        <dbReference type="SAM" id="Phobius"/>
    </source>
</evidence>
<dbReference type="PROSITE" id="PS50929">
    <property type="entry name" value="ABC_TM1F"/>
    <property type="match status" value="2"/>
</dbReference>
<protein>
    <submittedName>
        <fullName evidence="13">Uncharacterized protein</fullName>
    </submittedName>
</protein>
<evidence type="ECO:0000256" key="8">
    <source>
        <dbReference type="ARBA" id="ARBA00023136"/>
    </source>
</evidence>
<dbReference type="GO" id="GO:0005524">
    <property type="term" value="F:ATP binding"/>
    <property type="evidence" value="ECO:0007669"/>
    <property type="project" value="UniProtKB-KW"/>
</dbReference>
<organism evidence="13 14">
    <name type="scientific">Coccomyxa viridis</name>
    <dbReference type="NCBI Taxonomy" id="1274662"/>
    <lineage>
        <taxon>Eukaryota</taxon>
        <taxon>Viridiplantae</taxon>
        <taxon>Chlorophyta</taxon>
        <taxon>core chlorophytes</taxon>
        <taxon>Trebouxiophyceae</taxon>
        <taxon>Trebouxiophyceae incertae sedis</taxon>
        <taxon>Coccomyxaceae</taxon>
        <taxon>Coccomyxa</taxon>
    </lineage>
</organism>
<dbReference type="InterPro" id="IPR003593">
    <property type="entry name" value="AAA+_ATPase"/>
</dbReference>
<evidence type="ECO:0000256" key="4">
    <source>
        <dbReference type="ARBA" id="ARBA00022692"/>
    </source>
</evidence>
<dbReference type="GO" id="GO:0016020">
    <property type="term" value="C:membrane"/>
    <property type="evidence" value="ECO:0007669"/>
    <property type="project" value="UniProtKB-SubCell"/>
</dbReference>
<dbReference type="PROSITE" id="PS50893">
    <property type="entry name" value="ABC_TRANSPORTER_2"/>
    <property type="match status" value="2"/>
</dbReference>
<feature type="transmembrane region" description="Helical" evidence="10">
    <location>
        <begin position="111"/>
        <end position="136"/>
    </location>
</feature>
<dbReference type="SMART" id="SM00382">
    <property type="entry name" value="AAA"/>
    <property type="match status" value="2"/>
</dbReference>
<dbReference type="InterPro" id="IPR044726">
    <property type="entry name" value="ABCC_6TM_D2"/>
</dbReference>
<keyword evidence="5" id="KW-0547">Nucleotide-binding</keyword>
<evidence type="ECO:0000313" key="13">
    <source>
        <dbReference type="EMBL" id="CAK0738236.1"/>
    </source>
</evidence>
<feature type="transmembrane region" description="Helical" evidence="10">
    <location>
        <begin position="1043"/>
        <end position="1067"/>
    </location>
</feature>
<feature type="domain" description="ABC transmembrane type-1" evidence="12">
    <location>
        <begin position="129"/>
        <end position="356"/>
    </location>
</feature>
<dbReference type="InterPro" id="IPR003439">
    <property type="entry name" value="ABC_transporter-like_ATP-bd"/>
</dbReference>
<feature type="domain" description="ABC transporter" evidence="11">
    <location>
        <begin position="1357"/>
        <end position="1597"/>
    </location>
</feature>
<feature type="transmembrane region" description="Helical" evidence="10">
    <location>
        <begin position="227"/>
        <end position="247"/>
    </location>
</feature>
<dbReference type="EMBL" id="CAUYUE010000002">
    <property type="protein sequence ID" value="CAK0738236.1"/>
    <property type="molecule type" value="Genomic_DNA"/>
</dbReference>
<feature type="domain" description="ABC transmembrane type-1" evidence="12">
    <location>
        <begin position="1061"/>
        <end position="1319"/>
    </location>
</feature>
<dbReference type="FunFam" id="1.20.1560.10:FF:000010">
    <property type="entry name" value="Multidrug resistance-associated ABC transporter"/>
    <property type="match status" value="1"/>
</dbReference>
<feature type="region of interest" description="Disordered" evidence="9">
    <location>
        <begin position="895"/>
        <end position="952"/>
    </location>
</feature>
<dbReference type="InterPro" id="IPR050173">
    <property type="entry name" value="ABC_transporter_C-like"/>
</dbReference>
<dbReference type="PANTHER" id="PTHR24223">
    <property type="entry name" value="ATP-BINDING CASSETTE SUB-FAMILY C"/>
    <property type="match status" value="1"/>
</dbReference>
<keyword evidence="3" id="KW-0813">Transport</keyword>
<dbReference type="Gene3D" id="3.40.50.300">
    <property type="entry name" value="P-loop containing nucleotide triphosphate hydrolases"/>
    <property type="match status" value="2"/>
</dbReference>
<evidence type="ECO:0000256" key="9">
    <source>
        <dbReference type="SAM" id="MobiDB-lite"/>
    </source>
</evidence>
<dbReference type="CDD" id="cd18579">
    <property type="entry name" value="ABC_6TM_ABCC_D1"/>
    <property type="match status" value="1"/>
</dbReference>
<feature type="transmembrane region" description="Helical" evidence="10">
    <location>
        <begin position="1268"/>
        <end position="1286"/>
    </location>
</feature>
<evidence type="ECO:0000256" key="7">
    <source>
        <dbReference type="ARBA" id="ARBA00022989"/>
    </source>
</evidence>
<dbReference type="InterPro" id="IPR036640">
    <property type="entry name" value="ABC1_TM_sf"/>
</dbReference>
<feature type="transmembrane region" description="Helical" evidence="10">
    <location>
        <begin position="1079"/>
        <end position="1101"/>
    </location>
</feature>
<dbReference type="Pfam" id="PF00005">
    <property type="entry name" value="ABC_tran"/>
    <property type="match status" value="2"/>
</dbReference>
<comment type="caution">
    <text evidence="13">The sequence shown here is derived from an EMBL/GenBank/DDBJ whole genome shotgun (WGS) entry which is preliminary data.</text>
</comment>
<evidence type="ECO:0000313" key="14">
    <source>
        <dbReference type="Proteomes" id="UP001314263"/>
    </source>
</evidence>
<dbReference type="PROSITE" id="PS00211">
    <property type="entry name" value="ABC_TRANSPORTER_1"/>
    <property type="match status" value="2"/>
</dbReference>
<evidence type="ECO:0000256" key="3">
    <source>
        <dbReference type="ARBA" id="ARBA00022448"/>
    </source>
</evidence>
<keyword evidence="8 10" id="KW-0472">Membrane</keyword>
<gene>
    <name evidence="13" type="ORF">CVIRNUC_001013</name>
</gene>
<evidence type="ECO:0000256" key="5">
    <source>
        <dbReference type="ARBA" id="ARBA00022741"/>
    </source>
</evidence>
<accession>A0AAV1HT60</accession>
<dbReference type="CDD" id="cd18580">
    <property type="entry name" value="ABC_6TM_ABCC_D2"/>
    <property type="match status" value="1"/>
</dbReference>
<evidence type="ECO:0000259" key="12">
    <source>
        <dbReference type="PROSITE" id="PS50929"/>
    </source>
</evidence>
<dbReference type="PANTHER" id="PTHR24223:SF453">
    <property type="entry name" value="ABC TRANSPORTER"/>
    <property type="match status" value="1"/>
</dbReference>
<dbReference type="Gene3D" id="1.20.1560.10">
    <property type="entry name" value="ABC transporter type 1, transmembrane domain"/>
    <property type="match status" value="2"/>
</dbReference>
<dbReference type="FunFam" id="3.40.50.300:FF:000163">
    <property type="entry name" value="Multidrug resistance-associated protein member 4"/>
    <property type="match status" value="1"/>
</dbReference>
<feature type="transmembrane region" description="Helical" evidence="10">
    <location>
        <begin position="253"/>
        <end position="275"/>
    </location>
</feature>
<dbReference type="FunFam" id="3.40.50.300:FF:000997">
    <property type="entry name" value="Multidrug resistance-associated protein 1"/>
    <property type="match status" value="1"/>
</dbReference>
<dbReference type="InterPro" id="IPR044746">
    <property type="entry name" value="ABCC_6TM_D1"/>
</dbReference>
<dbReference type="GO" id="GO:0140359">
    <property type="term" value="F:ABC-type transporter activity"/>
    <property type="evidence" value="ECO:0007669"/>
    <property type="project" value="InterPro"/>
</dbReference>
<reference evidence="13 14" key="1">
    <citation type="submission" date="2023-10" db="EMBL/GenBank/DDBJ databases">
        <authorList>
            <person name="Maclean D."/>
            <person name="Macfadyen A."/>
        </authorList>
    </citation>
    <scope>NUCLEOTIDE SEQUENCE [LARGE SCALE GENOMIC DNA]</scope>
</reference>
<evidence type="ECO:0000256" key="1">
    <source>
        <dbReference type="ARBA" id="ARBA00004141"/>
    </source>
</evidence>
<proteinExistence type="inferred from homology"/>